<feature type="non-terminal residue" evidence="3">
    <location>
        <position position="742"/>
    </location>
</feature>
<dbReference type="AlphaFoldDB" id="M6ZSP2"/>
<protein>
    <submittedName>
        <fullName evidence="3">RHS repeat protein</fullName>
    </submittedName>
</protein>
<dbReference type="Pfam" id="PF05593">
    <property type="entry name" value="RHS_repeat"/>
    <property type="match status" value="1"/>
</dbReference>
<feature type="domain" description="Teneurin-like YD-shell" evidence="2">
    <location>
        <begin position="268"/>
        <end position="467"/>
    </location>
</feature>
<evidence type="ECO:0000313" key="4">
    <source>
        <dbReference type="Proteomes" id="UP000012117"/>
    </source>
</evidence>
<accession>M6ZSP2</accession>
<dbReference type="Proteomes" id="UP000012117">
    <property type="component" value="Unassembled WGS sequence"/>
</dbReference>
<gene>
    <name evidence="3" type="ORF">LEP1GSC124_0217</name>
</gene>
<name>M6ZSP2_LEPIR</name>
<dbReference type="Pfam" id="PF25023">
    <property type="entry name" value="TEN_YD-shell"/>
    <property type="match status" value="2"/>
</dbReference>
<evidence type="ECO:0000259" key="2">
    <source>
        <dbReference type="Pfam" id="PF25023"/>
    </source>
</evidence>
<dbReference type="Gene3D" id="2.180.10.10">
    <property type="entry name" value="RHS repeat-associated core"/>
    <property type="match status" value="2"/>
</dbReference>
<dbReference type="InterPro" id="IPR056823">
    <property type="entry name" value="TEN-like_YD-shell"/>
</dbReference>
<comment type="caution">
    <text evidence="3">The sequence shown here is derived from an EMBL/GenBank/DDBJ whole genome shotgun (WGS) entry which is preliminary data.</text>
</comment>
<dbReference type="EMBL" id="AKWN02000487">
    <property type="protein sequence ID" value="EMP04795.1"/>
    <property type="molecule type" value="Genomic_DNA"/>
</dbReference>
<evidence type="ECO:0000256" key="1">
    <source>
        <dbReference type="ARBA" id="ARBA00022737"/>
    </source>
</evidence>
<sequence>MAGWRMGRVVRSRKNVDGTWIEDVSLGYTGDNLTSKTEFPASASPLTTTFGYDSFGNVISVTEPSGGVSLISYDAVLNLFPVTKTNALGHVTTTNYDFATGLETSSTDPNGAVTVTSYDGYGRKTSVTYPGEGSPNETYSYSNTGEYNLTNLNNNEFVTKSVRDNVRGNTSTTRIFTDPLGNTIRSEGNTALNGINSIEESFFDYTKGVLIQKSNEYYTSLTPQFTTYQYNDPDGDLTSILEPSASGTIQTNITKTGFTETRTTAYPDGQTKTEIITKNELGQVISKTVNGRTISTNYSPFGGISSVTDVGGLTTSFVYDSKGRRVSTQDPNSGTILYSYDSVGRISSQTDARGKTITFTYDLLGRPLTQTTNGPEAPVQFTYDDPNVPFSRGRLTKVLDESGRTEFLFNQKGNEIQKTKYVDDITAIFKTDYDSLNRPITETLPDGTKLHNFYSSNGTLSSITMDSADGTSAGHTVVSYQGPYLNANGVPSLRRTSGNGVTMEIGFEPLDKKPLSVVSKKPDGTVIGNTEFTYDGKGNITKIEDKINPNRTQNFTLDNLGRVTQAVGKYGTQNYVFSANGNLIQKGAYTLGYTDLNHSNAVTTATSASTGTLNYGYDVSGNMVSRNGDTLRYDSYGKLIEITPYATSSSIRNVYDFQGNRVKSVSDITFFSTYSLDDNYEIVREPGKPERHTLYVKGLQGDLVAQWTREDATLRISGSESEENRFVLGNIFSFLIKPFCKD</sequence>
<evidence type="ECO:0000313" key="3">
    <source>
        <dbReference type="EMBL" id="EMP04795.1"/>
    </source>
</evidence>
<dbReference type="NCBIfam" id="TIGR01643">
    <property type="entry name" value="YD_repeat_2x"/>
    <property type="match status" value="2"/>
</dbReference>
<dbReference type="InterPro" id="IPR031325">
    <property type="entry name" value="RHS_repeat"/>
</dbReference>
<reference evidence="3 4" key="1">
    <citation type="submission" date="2013-01" db="EMBL/GenBank/DDBJ databases">
        <authorList>
            <person name="Harkins D.M."/>
            <person name="Durkin A.S."/>
            <person name="Brinkac L.M."/>
            <person name="Haft D.H."/>
            <person name="Selengut J.D."/>
            <person name="Sanka R."/>
            <person name="DePew J."/>
            <person name="Purushe J."/>
            <person name="Picardeau M."/>
            <person name="Werts C."/>
            <person name="Goarant C."/>
            <person name="Vinetz J.M."/>
            <person name="Sutton G.G."/>
            <person name="Nierman W.C."/>
            <person name="Fouts D.E."/>
        </authorList>
    </citation>
    <scope>NUCLEOTIDE SEQUENCE [LARGE SCALE GENOMIC DNA]</scope>
    <source>
        <strain evidence="3 4">200701872</strain>
    </source>
</reference>
<dbReference type="PANTHER" id="PTHR32305">
    <property type="match status" value="1"/>
</dbReference>
<feature type="domain" description="Teneurin-like YD-shell" evidence="2">
    <location>
        <begin position="523"/>
        <end position="661"/>
    </location>
</feature>
<dbReference type="InterPro" id="IPR050708">
    <property type="entry name" value="T6SS_VgrG/RHS"/>
</dbReference>
<organism evidence="3 4">
    <name type="scientific">Leptospira interrogans serovar Pyrogenes str. 200701872</name>
    <dbReference type="NCBI Taxonomy" id="1193029"/>
    <lineage>
        <taxon>Bacteria</taxon>
        <taxon>Pseudomonadati</taxon>
        <taxon>Spirochaetota</taxon>
        <taxon>Spirochaetia</taxon>
        <taxon>Leptospirales</taxon>
        <taxon>Leptospiraceae</taxon>
        <taxon>Leptospira</taxon>
    </lineage>
</organism>
<proteinExistence type="predicted"/>
<dbReference type="InterPro" id="IPR006530">
    <property type="entry name" value="YD"/>
</dbReference>
<keyword evidence="1" id="KW-0677">Repeat</keyword>
<dbReference type="PANTHER" id="PTHR32305:SF15">
    <property type="entry name" value="PROTEIN RHSA-RELATED"/>
    <property type="match status" value="1"/>
</dbReference>